<comment type="caution">
    <text evidence="2">The sequence shown here is derived from an EMBL/GenBank/DDBJ whole genome shotgun (WGS) entry which is preliminary data.</text>
</comment>
<feature type="transmembrane region" description="Helical" evidence="1">
    <location>
        <begin position="72"/>
        <end position="99"/>
    </location>
</feature>
<sequence length="184" mass="19202">MGESGSGQHNGPEAGGVGSDRVAVAARQSLRWVWIAAAVGLLHAGFSVYWAVGGGWLLDTVGEWAVDLRRSSPVAAAAGLGVIALVKAAASVAPVTVAYGRLAPPRLWRALSWVGGVGLALYGGMNTLLSNAVLIGLLGSGDYNRTAMVGHAWLWDPLFLLWGSALLIHLWLSRQEGRTSYSTA</sequence>
<feature type="transmembrane region" description="Helical" evidence="1">
    <location>
        <begin position="32"/>
        <end position="52"/>
    </location>
</feature>
<dbReference type="Pfam" id="PF13160">
    <property type="entry name" value="DUF3995"/>
    <property type="match status" value="1"/>
</dbReference>
<name>A0A8J3R4Q5_9ACTN</name>
<feature type="transmembrane region" description="Helical" evidence="1">
    <location>
        <begin position="152"/>
        <end position="172"/>
    </location>
</feature>
<keyword evidence="1" id="KW-0472">Membrane</keyword>
<gene>
    <name evidence="2" type="ORF">Mth01_01720</name>
</gene>
<evidence type="ECO:0000256" key="1">
    <source>
        <dbReference type="SAM" id="Phobius"/>
    </source>
</evidence>
<accession>A0A8J3R4Q5</accession>
<keyword evidence="1" id="KW-1133">Transmembrane helix</keyword>
<evidence type="ECO:0008006" key="4">
    <source>
        <dbReference type="Google" id="ProtNLM"/>
    </source>
</evidence>
<keyword evidence="3" id="KW-1185">Reference proteome</keyword>
<reference evidence="2" key="1">
    <citation type="submission" date="2021-01" db="EMBL/GenBank/DDBJ databases">
        <title>Whole genome shotgun sequence of Sphaerimonospora thailandensis NBRC 107569.</title>
        <authorList>
            <person name="Komaki H."/>
            <person name="Tamura T."/>
        </authorList>
    </citation>
    <scope>NUCLEOTIDE SEQUENCE</scope>
    <source>
        <strain evidence="2">NBRC 107569</strain>
    </source>
</reference>
<protein>
    <recommendedName>
        <fullName evidence="4">DUF3995 domain-containing protein</fullName>
    </recommendedName>
</protein>
<dbReference type="EMBL" id="BOOG01000003">
    <property type="protein sequence ID" value="GIH67919.1"/>
    <property type="molecule type" value="Genomic_DNA"/>
</dbReference>
<dbReference type="InterPro" id="IPR025058">
    <property type="entry name" value="DUF3995"/>
</dbReference>
<organism evidence="2 3">
    <name type="scientific">Sphaerimonospora thailandensis</name>
    <dbReference type="NCBI Taxonomy" id="795644"/>
    <lineage>
        <taxon>Bacteria</taxon>
        <taxon>Bacillati</taxon>
        <taxon>Actinomycetota</taxon>
        <taxon>Actinomycetes</taxon>
        <taxon>Streptosporangiales</taxon>
        <taxon>Streptosporangiaceae</taxon>
        <taxon>Sphaerimonospora</taxon>
    </lineage>
</organism>
<evidence type="ECO:0000313" key="2">
    <source>
        <dbReference type="EMBL" id="GIH67919.1"/>
    </source>
</evidence>
<keyword evidence="1" id="KW-0812">Transmembrane</keyword>
<proteinExistence type="predicted"/>
<evidence type="ECO:0000313" key="3">
    <source>
        <dbReference type="Proteomes" id="UP000610966"/>
    </source>
</evidence>
<dbReference type="Proteomes" id="UP000610966">
    <property type="component" value="Unassembled WGS sequence"/>
</dbReference>
<feature type="transmembrane region" description="Helical" evidence="1">
    <location>
        <begin position="111"/>
        <end position="140"/>
    </location>
</feature>
<dbReference type="AlphaFoldDB" id="A0A8J3R4Q5"/>